<evidence type="ECO:0000313" key="2">
    <source>
        <dbReference type="Proteomes" id="UP000765509"/>
    </source>
</evidence>
<gene>
    <name evidence="1" type="ORF">O181_012688</name>
</gene>
<dbReference type="EMBL" id="AVOT02003261">
    <property type="protein sequence ID" value="MBW0472973.1"/>
    <property type="molecule type" value="Genomic_DNA"/>
</dbReference>
<sequence>MLIPLFNSQEIISTRKVYLREDSGTIEDGERLIHRRDRIPALPSDRIEFVVVNTQMEATIIFIKKRTGAPVEEELCLMKPFSTFSEKDPPVQYDDNRHSVEEVSMLSPCRIHPNNGAKQEVQPSAQFQFILALPHHPTSPTRMHGRIKEEGLYSLERHEVKI</sequence>
<comment type="caution">
    <text evidence="1">The sequence shown here is derived from an EMBL/GenBank/DDBJ whole genome shotgun (WGS) entry which is preliminary data.</text>
</comment>
<evidence type="ECO:0000313" key="1">
    <source>
        <dbReference type="EMBL" id="MBW0472973.1"/>
    </source>
</evidence>
<organism evidence="1 2">
    <name type="scientific">Austropuccinia psidii MF-1</name>
    <dbReference type="NCBI Taxonomy" id="1389203"/>
    <lineage>
        <taxon>Eukaryota</taxon>
        <taxon>Fungi</taxon>
        <taxon>Dikarya</taxon>
        <taxon>Basidiomycota</taxon>
        <taxon>Pucciniomycotina</taxon>
        <taxon>Pucciniomycetes</taxon>
        <taxon>Pucciniales</taxon>
        <taxon>Sphaerophragmiaceae</taxon>
        <taxon>Austropuccinia</taxon>
    </lineage>
</organism>
<accession>A0A9Q3GMF3</accession>
<keyword evidence="2" id="KW-1185">Reference proteome</keyword>
<name>A0A9Q3GMF3_9BASI</name>
<reference evidence="1" key="1">
    <citation type="submission" date="2021-03" db="EMBL/GenBank/DDBJ databases">
        <title>Draft genome sequence of rust myrtle Austropuccinia psidii MF-1, a brazilian biotype.</title>
        <authorList>
            <person name="Quecine M.C."/>
            <person name="Pachon D.M.R."/>
            <person name="Bonatelli M.L."/>
            <person name="Correr F.H."/>
            <person name="Franceschini L.M."/>
            <person name="Leite T.F."/>
            <person name="Margarido G.R.A."/>
            <person name="Almeida C.A."/>
            <person name="Ferrarezi J.A."/>
            <person name="Labate C.A."/>
        </authorList>
    </citation>
    <scope>NUCLEOTIDE SEQUENCE</scope>
    <source>
        <strain evidence="1">MF-1</strain>
    </source>
</reference>
<proteinExistence type="predicted"/>
<dbReference type="AlphaFoldDB" id="A0A9Q3GMF3"/>
<protein>
    <submittedName>
        <fullName evidence="1">Uncharacterized protein</fullName>
    </submittedName>
</protein>
<dbReference type="Proteomes" id="UP000765509">
    <property type="component" value="Unassembled WGS sequence"/>
</dbReference>